<sequence length="250" mass="28545">MIKHILLSLMLCLPFSLFAQKSKKKVNYTFSRLEQVAVDGNVEEWENHLNALEDLWSFGVAERNNVLFVAIVIKDIQLQREALSGGIFVNISYNDKRKDGARLYFPYWDRERKKALSASEELRQTENFEQALLEKVNGYYLQGFGRVRDGLLALDNDYGIRATTLVDSNKNLVYEARIPLELVGLKSDVVAVQVGVRTQYAMMKKAMESSNRPTNRGYGYGYPVMGGPSLKNPYKAETEIWIVDKVEKSN</sequence>
<dbReference type="Proteomes" id="UP001500394">
    <property type="component" value="Unassembled WGS sequence"/>
</dbReference>
<keyword evidence="3" id="KW-1185">Reference proteome</keyword>
<evidence type="ECO:0000313" key="2">
    <source>
        <dbReference type="EMBL" id="GAA4520224.1"/>
    </source>
</evidence>
<feature type="chain" id="PRO_5045903325" evidence="1">
    <location>
        <begin position="20"/>
        <end position="250"/>
    </location>
</feature>
<keyword evidence="1" id="KW-0732">Signal</keyword>
<feature type="signal peptide" evidence="1">
    <location>
        <begin position="1"/>
        <end position="19"/>
    </location>
</feature>
<comment type="caution">
    <text evidence="2">The sequence shown here is derived from an EMBL/GenBank/DDBJ whole genome shotgun (WGS) entry which is preliminary data.</text>
</comment>
<dbReference type="EMBL" id="BAABGR010000035">
    <property type="protein sequence ID" value="GAA4520224.1"/>
    <property type="molecule type" value="Genomic_DNA"/>
</dbReference>
<gene>
    <name evidence="2" type="ORF">GCM10023173_24360</name>
</gene>
<reference evidence="3" key="1">
    <citation type="journal article" date="2019" name="Int. J. Syst. Evol. Microbiol.">
        <title>The Global Catalogue of Microorganisms (GCM) 10K type strain sequencing project: providing services to taxonomists for standard genome sequencing and annotation.</title>
        <authorList>
            <consortium name="The Broad Institute Genomics Platform"/>
            <consortium name="The Broad Institute Genome Sequencing Center for Infectious Disease"/>
            <person name="Wu L."/>
            <person name="Ma J."/>
        </authorList>
    </citation>
    <scope>NUCLEOTIDE SEQUENCE [LARGE SCALE GENOMIC DNA]</scope>
    <source>
        <strain evidence="3">JCM 17858</strain>
    </source>
</reference>
<proteinExistence type="predicted"/>
<evidence type="ECO:0000313" key="3">
    <source>
        <dbReference type="Proteomes" id="UP001500394"/>
    </source>
</evidence>
<accession>A0ABP8R7K2</accession>
<evidence type="ECO:0000256" key="1">
    <source>
        <dbReference type="SAM" id="SignalP"/>
    </source>
</evidence>
<name>A0ABP8R7K2_9SPHI</name>
<protein>
    <submittedName>
        <fullName evidence="2">Uncharacterized protein</fullName>
    </submittedName>
</protein>
<organism evidence="2 3">
    <name type="scientific">Sphingobacterium thermophilum</name>
    <dbReference type="NCBI Taxonomy" id="768534"/>
    <lineage>
        <taxon>Bacteria</taxon>
        <taxon>Pseudomonadati</taxon>
        <taxon>Bacteroidota</taxon>
        <taxon>Sphingobacteriia</taxon>
        <taxon>Sphingobacteriales</taxon>
        <taxon>Sphingobacteriaceae</taxon>
        <taxon>Sphingobacterium</taxon>
    </lineage>
</organism>